<feature type="transmembrane region" description="Helical" evidence="1">
    <location>
        <begin position="180"/>
        <end position="200"/>
    </location>
</feature>
<sequence length="211" mass="20961">MKANRSLPYAPPTRPLALAAVTVALTLGLSGPALAQDQDPGRATAEEVTEISEAVPQEGLAVLEDAKPAWDNVAPLTISPASGGPGTSVTVRANCRPDGPARSDAFKEPINLRRGDSGQWVGTGKIKHGLKVGRGYPVTVNCADGVQLTATFTATAGTPSGGASAGFGGAGGAGESGAQATALAVGGGVAVAGAVGYVFLAKRRRSGTHSY</sequence>
<evidence type="ECO:0000313" key="3">
    <source>
        <dbReference type="EMBL" id="KAB8161762.1"/>
    </source>
</evidence>
<evidence type="ECO:0000256" key="2">
    <source>
        <dbReference type="SAM" id="SignalP"/>
    </source>
</evidence>
<proteinExistence type="predicted"/>
<comment type="caution">
    <text evidence="3">The sequence shown here is derived from an EMBL/GenBank/DDBJ whole genome shotgun (WGS) entry which is preliminary data.</text>
</comment>
<dbReference type="EMBL" id="VDLY02000017">
    <property type="protein sequence ID" value="KAB8161762.1"/>
    <property type="molecule type" value="Genomic_DNA"/>
</dbReference>
<keyword evidence="4" id="KW-1185">Reference proteome</keyword>
<reference evidence="3" key="1">
    <citation type="submission" date="2019-10" db="EMBL/GenBank/DDBJ databases">
        <title>Nonomuraea sp. nov., isolated from Phyllanthus amarus.</title>
        <authorList>
            <person name="Klykleung N."/>
            <person name="Tanasupawat S."/>
        </authorList>
    </citation>
    <scope>NUCLEOTIDE SEQUENCE [LARGE SCALE GENOMIC DNA]</scope>
    <source>
        <strain evidence="3">3MP-10</strain>
    </source>
</reference>
<keyword evidence="1" id="KW-0812">Transmembrane</keyword>
<dbReference type="RefSeq" id="WP_139672323.1">
    <property type="nucleotide sequence ID" value="NZ_VDLY02000017.1"/>
</dbReference>
<accession>A0A5N6A0P0</accession>
<dbReference type="AlphaFoldDB" id="A0A5N6A0P0"/>
<evidence type="ECO:0008006" key="5">
    <source>
        <dbReference type="Google" id="ProtNLM"/>
    </source>
</evidence>
<dbReference type="OrthoDB" id="4294647at2"/>
<keyword evidence="1" id="KW-1133">Transmembrane helix</keyword>
<dbReference type="Proteomes" id="UP000314251">
    <property type="component" value="Unassembled WGS sequence"/>
</dbReference>
<organism evidence="3 4">
    <name type="scientific">Streptomyces mimosae</name>
    <dbReference type="NCBI Taxonomy" id="2586635"/>
    <lineage>
        <taxon>Bacteria</taxon>
        <taxon>Bacillati</taxon>
        <taxon>Actinomycetota</taxon>
        <taxon>Actinomycetes</taxon>
        <taxon>Kitasatosporales</taxon>
        <taxon>Streptomycetaceae</taxon>
        <taxon>Streptomyces</taxon>
    </lineage>
</organism>
<feature type="chain" id="PRO_5024407783" description="LPXTG cell wall anchor domain-containing protein" evidence="2">
    <location>
        <begin position="36"/>
        <end position="211"/>
    </location>
</feature>
<evidence type="ECO:0000313" key="4">
    <source>
        <dbReference type="Proteomes" id="UP000314251"/>
    </source>
</evidence>
<evidence type="ECO:0000256" key="1">
    <source>
        <dbReference type="SAM" id="Phobius"/>
    </source>
</evidence>
<feature type="signal peptide" evidence="2">
    <location>
        <begin position="1"/>
        <end position="35"/>
    </location>
</feature>
<protein>
    <recommendedName>
        <fullName evidence="5">LPXTG cell wall anchor domain-containing protein</fullName>
    </recommendedName>
</protein>
<keyword evidence="2" id="KW-0732">Signal</keyword>
<gene>
    <name evidence="3" type="ORF">FH607_023880</name>
</gene>
<keyword evidence="1" id="KW-0472">Membrane</keyword>
<name>A0A5N6A0P0_9ACTN</name>